<evidence type="ECO:0000256" key="3">
    <source>
        <dbReference type="ARBA" id="ARBA00023163"/>
    </source>
</evidence>
<comment type="caution">
    <text evidence="6">The sequence shown here is derived from an EMBL/GenBank/DDBJ whole genome shotgun (WGS) entry which is preliminary data.</text>
</comment>
<dbReference type="AlphaFoldDB" id="A0A8J3JFE9"/>
<dbReference type="GO" id="GO:0000976">
    <property type="term" value="F:transcription cis-regulatory region binding"/>
    <property type="evidence" value="ECO:0007669"/>
    <property type="project" value="TreeGrafter"/>
</dbReference>
<evidence type="ECO:0000259" key="5">
    <source>
        <dbReference type="PROSITE" id="PS50977"/>
    </source>
</evidence>
<evidence type="ECO:0000313" key="6">
    <source>
        <dbReference type="EMBL" id="GID13893.1"/>
    </source>
</evidence>
<dbReference type="InterPro" id="IPR001647">
    <property type="entry name" value="HTH_TetR"/>
</dbReference>
<gene>
    <name evidence="6" type="ORF">Aru02nite_47820</name>
</gene>
<keyword evidence="7" id="KW-1185">Reference proteome</keyword>
<dbReference type="PANTHER" id="PTHR30055:SF151">
    <property type="entry name" value="TRANSCRIPTIONAL REGULATORY PROTEIN"/>
    <property type="match status" value="1"/>
</dbReference>
<dbReference type="RefSeq" id="WP_203661339.1">
    <property type="nucleotide sequence ID" value="NZ_BAAAZM010000014.1"/>
</dbReference>
<keyword evidence="2 4" id="KW-0238">DNA-binding</keyword>
<dbReference type="Pfam" id="PF02909">
    <property type="entry name" value="TetR_C_1"/>
    <property type="match status" value="1"/>
</dbReference>
<feature type="domain" description="HTH tetR-type" evidence="5">
    <location>
        <begin position="29"/>
        <end position="89"/>
    </location>
</feature>
<dbReference type="SUPFAM" id="SSF48498">
    <property type="entry name" value="Tetracyclin repressor-like, C-terminal domain"/>
    <property type="match status" value="1"/>
</dbReference>
<dbReference type="PROSITE" id="PS50977">
    <property type="entry name" value="HTH_TETR_2"/>
    <property type="match status" value="1"/>
</dbReference>
<evidence type="ECO:0000256" key="1">
    <source>
        <dbReference type="ARBA" id="ARBA00023015"/>
    </source>
</evidence>
<reference evidence="6" key="1">
    <citation type="submission" date="2021-01" db="EMBL/GenBank/DDBJ databases">
        <title>Whole genome shotgun sequence of Actinocatenispora rupis NBRC 107355.</title>
        <authorList>
            <person name="Komaki H."/>
            <person name="Tamura T."/>
        </authorList>
    </citation>
    <scope>NUCLEOTIDE SEQUENCE</scope>
    <source>
        <strain evidence="6">NBRC 107355</strain>
    </source>
</reference>
<sequence length="243" mass="25804">MTSENGGLASRMDLLWGRRAQPRRGPKPTLSPERVARAAVGVADTEGLTAVSMQRVAAEFDVTAMALYRHVPGRADLLDLMTDLALGEAPALDTSGGWRPALTDWTHHVYEVFRRHPWIVETTTRVRPTGPYELTWMERPVAALAGTGLTGPEQVDAAVLLLSHVRSQIQYAPVDAASRTPEVADGLAAVLREHADEYPGLVRAAGDGAFGPDDDGGFEFGLRCVLDGIAAIVAGRTGGGGDG</sequence>
<name>A0A8J3JFE9_9ACTN</name>
<keyword evidence="1" id="KW-0805">Transcription regulation</keyword>
<keyword evidence="3" id="KW-0804">Transcription</keyword>
<evidence type="ECO:0000313" key="7">
    <source>
        <dbReference type="Proteomes" id="UP000612808"/>
    </source>
</evidence>
<proteinExistence type="predicted"/>
<accession>A0A8J3JFE9</accession>
<dbReference type="PANTHER" id="PTHR30055">
    <property type="entry name" value="HTH-TYPE TRANSCRIPTIONAL REGULATOR RUTR"/>
    <property type="match status" value="1"/>
</dbReference>
<dbReference type="Gene3D" id="1.10.357.10">
    <property type="entry name" value="Tetracycline Repressor, domain 2"/>
    <property type="match status" value="1"/>
</dbReference>
<dbReference type="InterPro" id="IPR036271">
    <property type="entry name" value="Tet_transcr_reg_TetR-rel_C_sf"/>
</dbReference>
<dbReference type="InterPro" id="IPR004111">
    <property type="entry name" value="Repressor_TetR_C"/>
</dbReference>
<dbReference type="InterPro" id="IPR009057">
    <property type="entry name" value="Homeodomain-like_sf"/>
</dbReference>
<dbReference type="GO" id="GO:0003700">
    <property type="term" value="F:DNA-binding transcription factor activity"/>
    <property type="evidence" value="ECO:0007669"/>
    <property type="project" value="TreeGrafter"/>
</dbReference>
<dbReference type="Proteomes" id="UP000612808">
    <property type="component" value="Unassembled WGS sequence"/>
</dbReference>
<dbReference type="SUPFAM" id="SSF46689">
    <property type="entry name" value="Homeodomain-like"/>
    <property type="match status" value="1"/>
</dbReference>
<dbReference type="EMBL" id="BOMB01000027">
    <property type="protein sequence ID" value="GID13893.1"/>
    <property type="molecule type" value="Genomic_DNA"/>
</dbReference>
<dbReference type="Gene3D" id="1.10.10.60">
    <property type="entry name" value="Homeodomain-like"/>
    <property type="match status" value="1"/>
</dbReference>
<feature type="DNA-binding region" description="H-T-H motif" evidence="4">
    <location>
        <begin position="52"/>
        <end position="71"/>
    </location>
</feature>
<protein>
    <submittedName>
        <fullName evidence="6">TetR family transcriptional regulator</fullName>
    </submittedName>
</protein>
<organism evidence="6 7">
    <name type="scientific">Actinocatenispora rupis</name>
    <dbReference type="NCBI Taxonomy" id="519421"/>
    <lineage>
        <taxon>Bacteria</taxon>
        <taxon>Bacillati</taxon>
        <taxon>Actinomycetota</taxon>
        <taxon>Actinomycetes</taxon>
        <taxon>Micromonosporales</taxon>
        <taxon>Micromonosporaceae</taxon>
        <taxon>Actinocatenispora</taxon>
    </lineage>
</organism>
<evidence type="ECO:0000256" key="4">
    <source>
        <dbReference type="PROSITE-ProRule" id="PRU00335"/>
    </source>
</evidence>
<dbReference type="GO" id="GO:0045892">
    <property type="term" value="P:negative regulation of DNA-templated transcription"/>
    <property type="evidence" value="ECO:0007669"/>
    <property type="project" value="InterPro"/>
</dbReference>
<dbReference type="InterPro" id="IPR050109">
    <property type="entry name" value="HTH-type_TetR-like_transc_reg"/>
</dbReference>
<evidence type="ECO:0000256" key="2">
    <source>
        <dbReference type="ARBA" id="ARBA00023125"/>
    </source>
</evidence>